<dbReference type="EMBL" id="CP101620">
    <property type="protein sequence ID" value="UTY39966.1"/>
    <property type="molecule type" value="Genomic_DNA"/>
</dbReference>
<name>A0ABY5I3S3_9FIRM</name>
<organism evidence="1 2">
    <name type="scientific">Allocoprobacillus halotolerans</name>
    <dbReference type="NCBI Taxonomy" id="2944914"/>
    <lineage>
        <taxon>Bacteria</taxon>
        <taxon>Bacillati</taxon>
        <taxon>Bacillota</taxon>
        <taxon>Erysipelotrichia</taxon>
        <taxon>Erysipelotrichales</taxon>
        <taxon>Erysipelotrichaceae</taxon>
        <taxon>Allocoprobacillus</taxon>
    </lineage>
</organism>
<proteinExistence type="predicted"/>
<sequence>MDMHEPMKQDKKELMKQNQEHIENMLDLAIQQLEEIAHENDIWLMDNGHICLTYEDIFQCLKHWSMKRDHS</sequence>
<dbReference type="RefSeq" id="WP_290141403.1">
    <property type="nucleotide sequence ID" value="NZ_CP101620.1"/>
</dbReference>
<evidence type="ECO:0000313" key="1">
    <source>
        <dbReference type="EMBL" id="UTY39966.1"/>
    </source>
</evidence>
<gene>
    <name evidence="1" type="ORF">NMU03_03945</name>
</gene>
<evidence type="ECO:0000313" key="2">
    <source>
        <dbReference type="Proteomes" id="UP001060112"/>
    </source>
</evidence>
<accession>A0ABY5I3S3</accession>
<protein>
    <recommendedName>
        <fullName evidence="3">Fur-regulated basic protein FbpA</fullName>
    </recommendedName>
</protein>
<reference evidence="1" key="1">
    <citation type="submission" date="2022-07" db="EMBL/GenBank/DDBJ databases">
        <title>Faecal culturing of patients with breast cancer.</title>
        <authorList>
            <person name="Teng N.M.Y."/>
            <person name="Kiu R."/>
            <person name="Evans R."/>
            <person name="Baker D.J."/>
            <person name="Zenner C."/>
            <person name="Robinson S.D."/>
            <person name="Hall L.J."/>
        </authorList>
    </citation>
    <scope>NUCLEOTIDE SEQUENCE</scope>
    <source>
        <strain evidence="1">LH1062</strain>
    </source>
</reference>
<keyword evidence="2" id="KW-1185">Reference proteome</keyword>
<dbReference type="Proteomes" id="UP001060112">
    <property type="component" value="Chromosome"/>
</dbReference>
<evidence type="ECO:0008006" key="3">
    <source>
        <dbReference type="Google" id="ProtNLM"/>
    </source>
</evidence>